<dbReference type="EMBL" id="CP029202">
    <property type="protein sequence ID" value="QCO23699.1"/>
    <property type="molecule type" value="Genomic_DNA"/>
</dbReference>
<evidence type="ECO:0000313" key="3">
    <source>
        <dbReference type="Proteomes" id="UP000298715"/>
    </source>
</evidence>
<dbReference type="Proteomes" id="UP000298715">
    <property type="component" value="Chromosome"/>
</dbReference>
<evidence type="ECO:0000313" key="2">
    <source>
        <dbReference type="EMBL" id="QCO23699.1"/>
    </source>
</evidence>
<reference evidence="2 3" key="1">
    <citation type="submission" date="2018-05" db="EMBL/GenBank/DDBJ databases">
        <title>Compelete Genome Sequence of Spiroplasma melliferum.</title>
        <authorList>
            <person name="Davis R.E."/>
            <person name="Shao J.Y."/>
            <person name="Zhao Y."/>
            <person name="Gasparich G.E."/>
        </authorList>
    </citation>
    <scope>NUCLEOTIDE SEQUENCE [LARGE SCALE GENOMIC DNA]</scope>
    <source>
        <strain evidence="2 3">AS576</strain>
    </source>
</reference>
<evidence type="ECO:0000256" key="1">
    <source>
        <dbReference type="SAM" id="Phobius"/>
    </source>
</evidence>
<accession>A0ABX5UD86</accession>
<keyword evidence="1" id="KW-0472">Membrane</keyword>
<feature type="transmembrane region" description="Helical" evidence="1">
    <location>
        <begin position="113"/>
        <end position="131"/>
    </location>
</feature>
<protein>
    <recommendedName>
        <fullName evidence="4">Spiroplasmavirus-related protein</fullName>
    </recommendedName>
</protein>
<keyword evidence="1" id="KW-0812">Transmembrane</keyword>
<gene>
    <name evidence="2" type="ORF">SRED_002170</name>
</gene>
<keyword evidence="1" id="KW-1133">Transmembrane helix</keyword>
<keyword evidence="3" id="KW-1185">Reference proteome</keyword>
<organism evidence="2 3">
    <name type="scientific">Spiroplasma melliferum</name>
    <dbReference type="NCBI Taxonomy" id="2134"/>
    <lineage>
        <taxon>Bacteria</taxon>
        <taxon>Bacillati</taxon>
        <taxon>Mycoplasmatota</taxon>
        <taxon>Mollicutes</taxon>
        <taxon>Entomoplasmatales</taxon>
        <taxon>Spiroplasmataceae</taxon>
        <taxon>Spiroplasma</taxon>
    </lineage>
</organism>
<feature type="transmembrane region" description="Helical" evidence="1">
    <location>
        <begin position="12"/>
        <end position="35"/>
    </location>
</feature>
<name>A0ABX5UD86_SPIME</name>
<proteinExistence type="predicted"/>
<evidence type="ECO:0008006" key="4">
    <source>
        <dbReference type="Google" id="ProtNLM"/>
    </source>
</evidence>
<sequence>MVSNFFKSKKIISIFSSMSILTVGTVIATVSTIVAGDKTNNNVYYKFDGNIFRSNTQLMEYVNYNMQVQSYATQNNYYLYNNKSYGMNNFNQLEMDMMNKTPIKEYDTYRNPIFIFLPRPTLMFGSIGFFFSRKRW</sequence>